<feature type="compositionally biased region" description="Low complexity" evidence="6">
    <location>
        <begin position="244"/>
        <end position="257"/>
    </location>
</feature>
<evidence type="ECO:0000256" key="3">
    <source>
        <dbReference type="ARBA" id="ARBA00023242"/>
    </source>
</evidence>
<gene>
    <name evidence="8" type="ORF">IWQ60_002357</name>
</gene>
<dbReference type="PROSITE" id="PS00027">
    <property type="entry name" value="HOMEOBOX_1"/>
    <property type="match status" value="1"/>
</dbReference>
<feature type="region of interest" description="Disordered" evidence="6">
    <location>
        <begin position="40"/>
        <end position="79"/>
    </location>
</feature>
<dbReference type="AlphaFoldDB" id="A0A9W8DVS0"/>
<feature type="region of interest" description="Disordered" evidence="6">
    <location>
        <begin position="243"/>
        <end position="268"/>
    </location>
</feature>
<dbReference type="GO" id="GO:0000978">
    <property type="term" value="F:RNA polymerase II cis-regulatory region sequence-specific DNA binding"/>
    <property type="evidence" value="ECO:0007669"/>
    <property type="project" value="TreeGrafter"/>
</dbReference>
<evidence type="ECO:0000256" key="2">
    <source>
        <dbReference type="ARBA" id="ARBA00023155"/>
    </source>
</evidence>
<feature type="domain" description="Homeobox" evidence="7">
    <location>
        <begin position="79"/>
        <end position="139"/>
    </location>
</feature>
<dbReference type="Pfam" id="PF00046">
    <property type="entry name" value="Homeodomain"/>
    <property type="match status" value="1"/>
</dbReference>
<dbReference type="InterPro" id="IPR009057">
    <property type="entry name" value="Homeodomain-like_sf"/>
</dbReference>
<evidence type="ECO:0000259" key="7">
    <source>
        <dbReference type="PROSITE" id="PS50071"/>
    </source>
</evidence>
<dbReference type="SUPFAM" id="SSF46689">
    <property type="entry name" value="Homeodomain-like"/>
    <property type="match status" value="1"/>
</dbReference>
<dbReference type="GO" id="GO:0000981">
    <property type="term" value="F:DNA-binding transcription factor activity, RNA polymerase II-specific"/>
    <property type="evidence" value="ECO:0007669"/>
    <property type="project" value="InterPro"/>
</dbReference>
<sequence length="307" mass="34061">MDSAHGNGHHYPMMGMEEGWLPYVFSTKNDVLGIEPSHPIFNQPAPPRPQLDPQFPAPYLNLPPPSPYYEFDQPPLPPYKQVKKRKRLTPEKLTILLGVFQKEQKPNAEKRKQLSEQTGMTPREVQVWFQNRRAKMKRERAAEDKRSPMGTSLSARSSPHPPTENELTPLTINVYGPPESHYAHGTSTSSAPLHVDTGAWARPVYTVPSTGFGGFQSESPVSAPTPMSSSSFPYVHLQVGHGNDLVSPSQSSPVLSDGTHGSQPPLNYLNGFVPSTPFSVEHMNRSTNQFDPPTSPLPNFGVFYRPS</sequence>
<evidence type="ECO:0000256" key="5">
    <source>
        <dbReference type="RuleBase" id="RU000682"/>
    </source>
</evidence>
<dbReference type="GO" id="GO:0030154">
    <property type="term" value="P:cell differentiation"/>
    <property type="evidence" value="ECO:0007669"/>
    <property type="project" value="TreeGrafter"/>
</dbReference>
<organism evidence="8 9">
    <name type="scientific">Tieghemiomyces parasiticus</name>
    <dbReference type="NCBI Taxonomy" id="78921"/>
    <lineage>
        <taxon>Eukaryota</taxon>
        <taxon>Fungi</taxon>
        <taxon>Fungi incertae sedis</taxon>
        <taxon>Zoopagomycota</taxon>
        <taxon>Kickxellomycotina</taxon>
        <taxon>Dimargaritomycetes</taxon>
        <taxon>Dimargaritales</taxon>
        <taxon>Dimargaritaceae</taxon>
        <taxon>Tieghemiomyces</taxon>
    </lineage>
</organism>
<keyword evidence="3 4" id="KW-0539">Nucleus</keyword>
<keyword evidence="9" id="KW-1185">Reference proteome</keyword>
<evidence type="ECO:0000256" key="4">
    <source>
        <dbReference type="PROSITE-ProRule" id="PRU00108"/>
    </source>
</evidence>
<proteinExistence type="predicted"/>
<protein>
    <recommendedName>
        <fullName evidence="7">Homeobox domain-containing protein</fullName>
    </recommendedName>
</protein>
<feature type="region of interest" description="Disordered" evidence="6">
    <location>
        <begin position="137"/>
        <end position="167"/>
    </location>
</feature>
<dbReference type="PROSITE" id="PS50071">
    <property type="entry name" value="HOMEOBOX_2"/>
    <property type="match status" value="1"/>
</dbReference>
<dbReference type="Proteomes" id="UP001150569">
    <property type="component" value="Unassembled WGS sequence"/>
</dbReference>
<reference evidence="8" key="1">
    <citation type="submission" date="2022-07" db="EMBL/GenBank/DDBJ databases">
        <title>Phylogenomic reconstructions and comparative analyses of Kickxellomycotina fungi.</title>
        <authorList>
            <person name="Reynolds N.K."/>
            <person name="Stajich J.E."/>
            <person name="Barry K."/>
            <person name="Grigoriev I.V."/>
            <person name="Crous P."/>
            <person name="Smith M.E."/>
        </authorList>
    </citation>
    <scope>NUCLEOTIDE SEQUENCE</scope>
    <source>
        <strain evidence="8">RSA 861</strain>
    </source>
</reference>
<dbReference type="OrthoDB" id="6159439at2759"/>
<name>A0A9W8DVS0_9FUNG</name>
<dbReference type="EMBL" id="JANBPT010000088">
    <property type="protein sequence ID" value="KAJ1928097.1"/>
    <property type="molecule type" value="Genomic_DNA"/>
</dbReference>
<evidence type="ECO:0000313" key="9">
    <source>
        <dbReference type="Proteomes" id="UP001150569"/>
    </source>
</evidence>
<keyword evidence="2 4" id="KW-0371">Homeobox</keyword>
<comment type="caution">
    <text evidence="8">The sequence shown here is derived from an EMBL/GenBank/DDBJ whole genome shotgun (WGS) entry which is preliminary data.</text>
</comment>
<evidence type="ECO:0000313" key="8">
    <source>
        <dbReference type="EMBL" id="KAJ1928097.1"/>
    </source>
</evidence>
<evidence type="ECO:0000256" key="1">
    <source>
        <dbReference type="ARBA" id="ARBA00023125"/>
    </source>
</evidence>
<dbReference type="GO" id="GO:0005634">
    <property type="term" value="C:nucleus"/>
    <property type="evidence" value="ECO:0007669"/>
    <property type="project" value="UniProtKB-SubCell"/>
</dbReference>
<feature type="DNA-binding region" description="Homeobox" evidence="4">
    <location>
        <begin position="81"/>
        <end position="140"/>
    </location>
</feature>
<dbReference type="InterPro" id="IPR017970">
    <property type="entry name" value="Homeobox_CS"/>
</dbReference>
<dbReference type="PANTHER" id="PTHR24324:SF9">
    <property type="entry name" value="HOMEOBOX DOMAIN-CONTAINING PROTEIN"/>
    <property type="match status" value="1"/>
</dbReference>
<dbReference type="CDD" id="cd00086">
    <property type="entry name" value="homeodomain"/>
    <property type="match status" value="1"/>
</dbReference>
<comment type="subcellular location">
    <subcellularLocation>
        <location evidence="4 5">Nucleus</location>
    </subcellularLocation>
</comment>
<dbReference type="Gene3D" id="1.10.10.60">
    <property type="entry name" value="Homeodomain-like"/>
    <property type="match status" value="1"/>
</dbReference>
<accession>A0A9W8DVS0</accession>
<evidence type="ECO:0000256" key="6">
    <source>
        <dbReference type="SAM" id="MobiDB-lite"/>
    </source>
</evidence>
<dbReference type="SMART" id="SM00389">
    <property type="entry name" value="HOX"/>
    <property type="match status" value="1"/>
</dbReference>
<dbReference type="PANTHER" id="PTHR24324">
    <property type="entry name" value="HOMEOBOX PROTEIN HHEX"/>
    <property type="match status" value="1"/>
</dbReference>
<dbReference type="InterPro" id="IPR001356">
    <property type="entry name" value="HD"/>
</dbReference>
<dbReference type="InterPro" id="IPR051000">
    <property type="entry name" value="Homeobox_DNA-bind_prot"/>
</dbReference>
<keyword evidence="1 4" id="KW-0238">DNA-binding</keyword>